<evidence type="ECO:0000313" key="3">
    <source>
        <dbReference type="Proteomes" id="UP000001610"/>
    </source>
</evidence>
<dbReference type="KEGG" id="cmt:CCM_00695"/>
<sequence>MSRKEACDVTAFSGRTLIAGWTKPLKAPKKAAKELDEVDIAHQKKVNDEKKAIQEAANKLRADKAGKKSAKK</sequence>
<proteinExistence type="predicted"/>
<dbReference type="InterPro" id="IPR015157">
    <property type="entry name" value="TMA7"/>
</dbReference>
<feature type="region of interest" description="Disordered" evidence="1">
    <location>
        <begin position="49"/>
        <end position="72"/>
    </location>
</feature>
<evidence type="ECO:0000256" key="1">
    <source>
        <dbReference type="SAM" id="MobiDB-lite"/>
    </source>
</evidence>
<feature type="compositionally biased region" description="Basic and acidic residues" evidence="1">
    <location>
        <begin position="49"/>
        <end position="66"/>
    </location>
</feature>
<dbReference type="GeneID" id="18162729"/>
<dbReference type="EMBL" id="JH126399">
    <property type="protein sequence ID" value="EGX96040.1"/>
    <property type="molecule type" value="Genomic_DNA"/>
</dbReference>
<gene>
    <name evidence="2" type="ORF">CCM_00695</name>
</gene>
<protein>
    <submittedName>
        <fullName evidence="2">Translation machinery associated TMA7</fullName>
    </submittedName>
</protein>
<reference evidence="2 3" key="1">
    <citation type="journal article" date="2011" name="Genome Biol.">
        <title>Genome sequence of the insect pathogenic fungus Cordyceps militaris, a valued traditional Chinese medicine.</title>
        <authorList>
            <person name="Zheng P."/>
            <person name="Xia Y."/>
            <person name="Xiao G."/>
            <person name="Xiong C."/>
            <person name="Hu X."/>
            <person name="Zhang S."/>
            <person name="Zheng H."/>
            <person name="Huang Y."/>
            <person name="Zhou Y."/>
            <person name="Wang S."/>
            <person name="Zhao G.P."/>
            <person name="Liu X."/>
            <person name="St Leger R.J."/>
            <person name="Wang C."/>
        </authorList>
    </citation>
    <scope>NUCLEOTIDE SEQUENCE [LARGE SCALE GENOMIC DNA]</scope>
    <source>
        <strain evidence="2 3">CM01</strain>
    </source>
</reference>
<dbReference type="Proteomes" id="UP000001610">
    <property type="component" value="Unassembled WGS sequence"/>
</dbReference>
<name>G3J5H9_CORMM</name>
<dbReference type="VEuPathDB" id="FungiDB:CCM_00695"/>
<evidence type="ECO:0000313" key="2">
    <source>
        <dbReference type="EMBL" id="EGX96040.1"/>
    </source>
</evidence>
<accession>G3J5H9</accession>
<dbReference type="HOGENOM" id="CLU_184661_2_1_1"/>
<dbReference type="AlphaFoldDB" id="G3J5H9"/>
<dbReference type="RefSeq" id="XP_006665917.1">
    <property type="nucleotide sequence ID" value="XM_006665854.1"/>
</dbReference>
<dbReference type="Pfam" id="PF09072">
    <property type="entry name" value="TMA7"/>
    <property type="match status" value="1"/>
</dbReference>
<dbReference type="InParanoid" id="G3J5H9"/>
<organism evidence="2 3">
    <name type="scientific">Cordyceps militaris (strain CM01)</name>
    <name type="common">Caterpillar fungus</name>
    <dbReference type="NCBI Taxonomy" id="983644"/>
    <lineage>
        <taxon>Eukaryota</taxon>
        <taxon>Fungi</taxon>
        <taxon>Dikarya</taxon>
        <taxon>Ascomycota</taxon>
        <taxon>Pezizomycotina</taxon>
        <taxon>Sordariomycetes</taxon>
        <taxon>Hypocreomycetidae</taxon>
        <taxon>Hypocreales</taxon>
        <taxon>Cordycipitaceae</taxon>
        <taxon>Cordyceps</taxon>
    </lineage>
</organism>
<keyword evidence="3" id="KW-1185">Reference proteome</keyword>